<gene>
    <name evidence="1" type="ORF">HMPREF9380_1051</name>
</gene>
<accession>F3UX13</accession>
<dbReference type="HOGENOM" id="CLU_166900_1_0_9"/>
<name>F3UX13_STRSA</name>
<comment type="caution">
    <text evidence="1">The sequence shown here is derived from an EMBL/GenBank/DDBJ whole genome shotgun (WGS) entry which is preliminary data.</text>
</comment>
<sequence>MREKKGKSIFLIFSEKVYSPLIHKKQMDSWFAFWQSQKMEQISRDVHEILILAQIEHQATKDYVSILLT</sequence>
<dbReference type="Proteomes" id="UP000006459">
    <property type="component" value="Unassembled WGS sequence"/>
</dbReference>
<evidence type="ECO:0000313" key="2">
    <source>
        <dbReference type="Proteomes" id="UP000006459"/>
    </source>
</evidence>
<dbReference type="PATRIC" id="fig|888808.3.peg.1025"/>
<evidence type="ECO:0000313" key="1">
    <source>
        <dbReference type="EMBL" id="EGJ39853.1"/>
    </source>
</evidence>
<dbReference type="EMBL" id="AFFO01000008">
    <property type="protein sequence ID" value="EGJ39853.1"/>
    <property type="molecule type" value="Genomic_DNA"/>
</dbReference>
<protein>
    <submittedName>
        <fullName evidence="1">Tn5252 transposon protein</fullName>
    </submittedName>
</protein>
<organism evidence="1 2">
    <name type="scientific">Streptococcus sanguinis SK49</name>
    <dbReference type="NCBI Taxonomy" id="888808"/>
    <lineage>
        <taxon>Bacteria</taxon>
        <taxon>Bacillati</taxon>
        <taxon>Bacillota</taxon>
        <taxon>Bacilli</taxon>
        <taxon>Lactobacillales</taxon>
        <taxon>Streptococcaceae</taxon>
        <taxon>Streptococcus</taxon>
    </lineage>
</organism>
<dbReference type="AlphaFoldDB" id="F3UX13"/>
<proteinExistence type="predicted"/>
<reference evidence="1 2" key="1">
    <citation type="submission" date="2011-03" db="EMBL/GenBank/DDBJ databases">
        <authorList>
            <person name="Muzny D."/>
            <person name="Qin X."/>
            <person name="Deng J."/>
            <person name="Jiang H."/>
            <person name="Liu Y."/>
            <person name="Qu J."/>
            <person name="Song X.-Z."/>
            <person name="Zhang L."/>
            <person name="Thornton R."/>
            <person name="Coyle M."/>
            <person name="Francisco L."/>
            <person name="Jackson L."/>
            <person name="Javaid M."/>
            <person name="Korchina V."/>
            <person name="Kovar C."/>
            <person name="Mata R."/>
            <person name="Mathew T."/>
            <person name="Ngo R."/>
            <person name="Nguyen L."/>
            <person name="Nguyen N."/>
            <person name="Okwuonu G."/>
            <person name="Ongeri F."/>
            <person name="Pham C."/>
            <person name="Simmons D."/>
            <person name="Wilczek-Boney K."/>
            <person name="Hale W."/>
            <person name="Jakkamsetti A."/>
            <person name="Pham P."/>
            <person name="Ruth R."/>
            <person name="San Lucas F."/>
            <person name="Warren J."/>
            <person name="Zhang J."/>
            <person name="Zhao Z."/>
            <person name="Zhou C."/>
            <person name="Zhu D."/>
            <person name="Lee S."/>
            <person name="Bess C."/>
            <person name="Blankenburg K."/>
            <person name="Forbes L."/>
            <person name="Fu Q."/>
            <person name="Gubbala S."/>
            <person name="Hirani K."/>
            <person name="Jayaseelan J.C."/>
            <person name="Lara F."/>
            <person name="Munidasa M."/>
            <person name="Palculict T."/>
            <person name="Patil S."/>
            <person name="Pu L.-L."/>
            <person name="Saada N."/>
            <person name="Tang L."/>
            <person name="Weissenberger G."/>
            <person name="Zhu Y."/>
            <person name="Hemphill L."/>
            <person name="Shang Y."/>
            <person name="Youmans B."/>
            <person name="Ayvaz T."/>
            <person name="Ross M."/>
            <person name="Santibanez J."/>
            <person name="Aqrawi P."/>
            <person name="Gross S."/>
            <person name="Joshi V."/>
            <person name="Fowler G."/>
            <person name="Nazareth L."/>
            <person name="Reid J."/>
            <person name="Worley K."/>
            <person name="Petrosino J."/>
            <person name="Highlander S."/>
            <person name="Gibbs R."/>
        </authorList>
    </citation>
    <scope>NUCLEOTIDE SEQUENCE [LARGE SCALE GENOMIC DNA]</scope>
    <source>
        <strain evidence="1 2">SK49</strain>
    </source>
</reference>